<proteinExistence type="predicted"/>
<organism evidence="2 3">
    <name type="scientific">Geobacter soli</name>
    <dbReference type="NCBI Taxonomy" id="1510391"/>
    <lineage>
        <taxon>Bacteria</taxon>
        <taxon>Pseudomonadati</taxon>
        <taxon>Thermodesulfobacteriota</taxon>
        <taxon>Desulfuromonadia</taxon>
        <taxon>Geobacterales</taxon>
        <taxon>Geobacteraceae</taxon>
        <taxon>Geobacter</taxon>
    </lineage>
</organism>
<reference evidence="2 3" key="1">
    <citation type="submission" date="2015-01" db="EMBL/GenBank/DDBJ databases">
        <title>Genome sequence of the anaerobic bacterium Geobacter soli GSS01, a dissimilatory Fe(III) reducer from soil.</title>
        <authorList>
            <person name="Yang G."/>
            <person name="Zhou S."/>
        </authorList>
    </citation>
    <scope>NUCLEOTIDE SEQUENCE [LARGE SCALE GENOMIC DNA]</scope>
    <source>
        <strain evidence="2 3">GSS01</strain>
    </source>
</reference>
<dbReference type="InterPro" id="IPR013976">
    <property type="entry name" value="HDOD"/>
</dbReference>
<dbReference type="Proteomes" id="UP000031433">
    <property type="component" value="Unassembled WGS sequence"/>
</dbReference>
<dbReference type="PANTHER" id="PTHR33525:SF3">
    <property type="entry name" value="RIBONUCLEASE Y"/>
    <property type="match status" value="1"/>
</dbReference>
<dbReference type="GO" id="GO:0016787">
    <property type="term" value="F:hydrolase activity"/>
    <property type="evidence" value="ECO:0007669"/>
    <property type="project" value="UniProtKB-KW"/>
</dbReference>
<dbReference type="SUPFAM" id="SSF109604">
    <property type="entry name" value="HD-domain/PDEase-like"/>
    <property type="match status" value="1"/>
</dbReference>
<accession>A0A0C1QY15</accession>
<dbReference type="PROSITE" id="PS51833">
    <property type="entry name" value="HDOD"/>
    <property type="match status" value="1"/>
</dbReference>
<evidence type="ECO:0000259" key="1">
    <source>
        <dbReference type="PROSITE" id="PS51833"/>
    </source>
</evidence>
<dbReference type="RefSeq" id="WP_039646053.1">
    <property type="nucleotide sequence ID" value="NZ_JXBL01000001.1"/>
</dbReference>
<evidence type="ECO:0000313" key="2">
    <source>
        <dbReference type="EMBL" id="KIE42991.1"/>
    </source>
</evidence>
<dbReference type="Pfam" id="PF08668">
    <property type="entry name" value="HDOD"/>
    <property type="match status" value="1"/>
</dbReference>
<gene>
    <name evidence="2" type="ORF">SE37_10280</name>
</gene>
<keyword evidence="2" id="KW-0378">Hydrolase</keyword>
<feature type="domain" description="HDOD" evidence="1">
    <location>
        <begin position="21"/>
        <end position="216"/>
    </location>
</feature>
<dbReference type="Gene3D" id="1.10.3210.10">
    <property type="entry name" value="Hypothetical protein af1432"/>
    <property type="match status" value="1"/>
</dbReference>
<dbReference type="CDD" id="cd00077">
    <property type="entry name" value="HDc"/>
    <property type="match status" value="1"/>
</dbReference>
<comment type="caution">
    <text evidence="2">The sequence shown here is derived from an EMBL/GenBank/DDBJ whole genome shotgun (WGS) entry which is preliminary data.</text>
</comment>
<dbReference type="EMBL" id="JXBL01000001">
    <property type="protein sequence ID" value="KIE42991.1"/>
    <property type="molecule type" value="Genomic_DNA"/>
</dbReference>
<dbReference type="PANTHER" id="PTHR33525">
    <property type="match status" value="1"/>
</dbReference>
<keyword evidence="3" id="KW-1185">Reference proteome</keyword>
<evidence type="ECO:0000313" key="3">
    <source>
        <dbReference type="Proteomes" id="UP000031433"/>
    </source>
</evidence>
<sequence>MAHPDRHRITLERLVEETVTVYSLPFFYERLNEAINHPRSAIADIGRIITEDQGLTARILKLANSPLFGYHSRVDSITRALTIIGTQQLRDLALAASVMGIFKGIPEDLMGMTSFWKHSIACGTIARNLATSRREVNVERFFVAGMLHDLGQLVMCTAIPGTVREMLEESRDNESLHFATERRRLGFDHATVGGAILKKWKIPPNIAEPVACHHIPAKAEQFPLETAIIHLADIICQAMEFGFSGEWYVPPLAAEAWDRVGIPVSMLGAIIRQSEQQLEETFAILTENG</sequence>
<protein>
    <submittedName>
        <fullName evidence="2">HD family phosphohydrolase</fullName>
    </submittedName>
</protein>
<dbReference type="InterPro" id="IPR003607">
    <property type="entry name" value="HD/PDEase_dom"/>
</dbReference>
<name>A0A0C1QY15_9BACT</name>
<dbReference type="SMART" id="SM00471">
    <property type="entry name" value="HDc"/>
    <property type="match status" value="1"/>
</dbReference>
<dbReference type="InterPro" id="IPR052340">
    <property type="entry name" value="RNase_Y/CdgJ"/>
</dbReference>
<dbReference type="AlphaFoldDB" id="A0A0C1QY15"/>